<evidence type="ECO:0000313" key="1">
    <source>
        <dbReference type="EMBL" id="HIU48692.1"/>
    </source>
</evidence>
<accession>A0A9D1LVH1</accession>
<evidence type="ECO:0000313" key="2">
    <source>
        <dbReference type="Proteomes" id="UP000824111"/>
    </source>
</evidence>
<protein>
    <submittedName>
        <fullName evidence="1">Uncharacterized protein</fullName>
    </submittedName>
</protein>
<dbReference type="AlphaFoldDB" id="A0A9D1LVH1"/>
<dbReference type="Proteomes" id="UP000824111">
    <property type="component" value="Unassembled WGS sequence"/>
</dbReference>
<dbReference type="EMBL" id="DVND01000130">
    <property type="protein sequence ID" value="HIU48692.1"/>
    <property type="molecule type" value="Genomic_DNA"/>
</dbReference>
<sequence>MDLFFYDFEFHLLHIERKFISANWTVKYNGVGTFEAVFAVTSPVVPLLMEKKYVVVRQGRYAAIVTGKMLDQQFTVYGRTPNWILSKRTVPKFPKQTEDVTTLVQWCAAGFANTAASCTDNMKKCGFYDLFANGTFVFNSDIGNTEKIDFWRDTPNLLEKVVSECLARIGAGHEVLFDVEQKKWVLYLHQGTELPLIISESNKNAYDSKMNVDCLDYYTCGWYEKQSTSEESGSTGSAAENEWVFLKGDETKTGIYRWECTLTGTSESEAKSDLEAKKWNSEIQIMAHGLEHGVDYELGDIVRCQISKGSYKTTVQKRITGVTLKYEQGGISQQPELSDLEDLEKLKEEEDGNSL</sequence>
<reference evidence="1" key="1">
    <citation type="submission" date="2020-10" db="EMBL/GenBank/DDBJ databases">
        <authorList>
            <person name="Gilroy R."/>
        </authorList>
    </citation>
    <scope>NUCLEOTIDE SEQUENCE</scope>
    <source>
        <strain evidence="1">ChiSjej4B22-9803</strain>
    </source>
</reference>
<organism evidence="1 2">
    <name type="scientific">Candidatus Avimonoglobus intestinipullorum</name>
    <dbReference type="NCBI Taxonomy" id="2840699"/>
    <lineage>
        <taxon>Bacteria</taxon>
        <taxon>Bacillati</taxon>
        <taxon>Bacillota</taxon>
        <taxon>Clostridia</taxon>
        <taxon>Eubacteriales</taxon>
        <taxon>Candidatus Avimonoglobus</taxon>
    </lineage>
</organism>
<name>A0A9D1LVH1_9FIRM</name>
<comment type="caution">
    <text evidence="1">The sequence shown here is derived from an EMBL/GenBank/DDBJ whole genome shotgun (WGS) entry which is preliminary data.</text>
</comment>
<gene>
    <name evidence="1" type="ORF">IAB04_04965</name>
</gene>
<proteinExistence type="predicted"/>
<reference evidence="1" key="2">
    <citation type="journal article" date="2021" name="PeerJ">
        <title>Extensive microbial diversity within the chicken gut microbiome revealed by metagenomics and culture.</title>
        <authorList>
            <person name="Gilroy R."/>
            <person name="Ravi A."/>
            <person name="Getino M."/>
            <person name="Pursley I."/>
            <person name="Horton D.L."/>
            <person name="Alikhan N.F."/>
            <person name="Baker D."/>
            <person name="Gharbi K."/>
            <person name="Hall N."/>
            <person name="Watson M."/>
            <person name="Adriaenssens E.M."/>
            <person name="Foster-Nyarko E."/>
            <person name="Jarju S."/>
            <person name="Secka A."/>
            <person name="Antonio M."/>
            <person name="Oren A."/>
            <person name="Chaudhuri R.R."/>
            <person name="La Ragione R."/>
            <person name="Hildebrand F."/>
            <person name="Pallen M.J."/>
        </authorList>
    </citation>
    <scope>NUCLEOTIDE SEQUENCE</scope>
    <source>
        <strain evidence="1">ChiSjej4B22-9803</strain>
    </source>
</reference>